<name>A0AAV3SC50_HALDO</name>
<evidence type="ECO:0000313" key="4">
    <source>
        <dbReference type="Proteomes" id="UP000830542"/>
    </source>
</evidence>
<accession>A0AAV3SC50</accession>
<evidence type="ECO:0000256" key="1">
    <source>
        <dbReference type="SAM" id="MobiDB-lite"/>
    </source>
</evidence>
<evidence type="ECO:0000313" key="5">
    <source>
        <dbReference type="Proteomes" id="UP001500962"/>
    </source>
</evidence>
<dbReference type="GeneID" id="71761185"/>
<evidence type="ECO:0000313" key="3">
    <source>
        <dbReference type="EMBL" id="UOO96072.1"/>
    </source>
</evidence>
<dbReference type="RefSeq" id="WP_244704491.1">
    <property type="nucleotide sequence ID" value="NZ_BAAADN010000009.1"/>
</dbReference>
<proteinExistence type="predicted"/>
<evidence type="ECO:0000313" key="2">
    <source>
        <dbReference type="EMBL" id="GAA0452667.1"/>
    </source>
</evidence>
<sequence>MAVPSRLTSADDTTTAESDVSIHSTSLERSVFIEADNADGWISTDTTVPLER</sequence>
<keyword evidence="4" id="KW-1185">Reference proteome</keyword>
<reference evidence="2" key="1">
    <citation type="journal article" date="2014" name="Int. J. Syst. Evol. Microbiol.">
        <title>Complete genome sequence of Corynebacterium casei LMG S-19264T (=DSM 44701T), isolated from a smear-ripened cheese.</title>
        <authorList>
            <consortium name="US DOE Joint Genome Institute (JGI-PGF)"/>
            <person name="Walter F."/>
            <person name="Albersmeier A."/>
            <person name="Kalinowski J."/>
            <person name="Ruckert C."/>
        </authorList>
    </citation>
    <scope>NUCLEOTIDE SEQUENCE</scope>
    <source>
        <strain evidence="2">JCM 12289</strain>
    </source>
</reference>
<protein>
    <submittedName>
        <fullName evidence="2">Uncharacterized protein</fullName>
    </submittedName>
</protein>
<reference evidence="2" key="3">
    <citation type="submission" date="2023-12" db="EMBL/GenBank/DDBJ databases">
        <authorList>
            <person name="Sun Q."/>
            <person name="Inoue M."/>
        </authorList>
    </citation>
    <scope>NUCLEOTIDE SEQUENCE</scope>
    <source>
        <strain evidence="2">JCM 12289</strain>
    </source>
</reference>
<dbReference type="Proteomes" id="UP000830542">
    <property type="component" value="Chromosome"/>
</dbReference>
<dbReference type="EMBL" id="BAAADN010000009">
    <property type="protein sequence ID" value="GAA0452667.1"/>
    <property type="molecule type" value="Genomic_DNA"/>
</dbReference>
<dbReference type="AlphaFoldDB" id="A0AAV3SC50"/>
<dbReference type="Proteomes" id="UP001500962">
    <property type="component" value="Unassembled WGS sequence"/>
</dbReference>
<reference evidence="3" key="2">
    <citation type="submission" date="2022-04" db="EMBL/GenBank/DDBJ databases">
        <title>Sequencing and genomic assembly of Halococcus dombrowskii.</title>
        <authorList>
            <person name="Lim S.W."/>
            <person name="MacLea K.S."/>
        </authorList>
    </citation>
    <scope>NUCLEOTIDE SEQUENCE</scope>
    <source>
        <strain evidence="3">H4</strain>
    </source>
</reference>
<feature type="region of interest" description="Disordered" evidence="1">
    <location>
        <begin position="1"/>
        <end position="21"/>
    </location>
</feature>
<organism evidence="2 5">
    <name type="scientific">Halococcus dombrowskii</name>
    <dbReference type="NCBI Taxonomy" id="179637"/>
    <lineage>
        <taxon>Archaea</taxon>
        <taxon>Methanobacteriati</taxon>
        <taxon>Methanobacteriota</taxon>
        <taxon>Stenosarchaea group</taxon>
        <taxon>Halobacteria</taxon>
        <taxon>Halobacteriales</taxon>
        <taxon>Halococcaceae</taxon>
        <taxon>Halococcus</taxon>
    </lineage>
</organism>
<gene>
    <name evidence="2" type="ORF">GCM10008985_05430</name>
    <name evidence="3" type="ORF">MUK72_05015</name>
</gene>
<dbReference type="EMBL" id="CP095005">
    <property type="protein sequence ID" value="UOO96072.1"/>
    <property type="molecule type" value="Genomic_DNA"/>
</dbReference>
<dbReference type="KEGG" id="hdo:MUK72_05015"/>
<feature type="compositionally biased region" description="Low complexity" evidence="1">
    <location>
        <begin position="8"/>
        <end position="19"/>
    </location>
</feature>